<dbReference type="Proteomes" id="UP000283509">
    <property type="component" value="Unassembled WGS sequence"/>
</dbReference>
<accession>A0A3R7Q2K0</accession>
<feature type="chain" id="PRO_5018652563" evidence="4">
    <location>
        <begin position="32"/>
        <end position="541"/>
    </location>
</feature>
<proteinExistence type="inferred from homology"/>
<dbReference type="InterPro" id="IPR043957">
    <property type="entry name" value="Vanin_C"/>
</dbReference>
<feature type="signal peptide" evidence="4">
    <location>
        <begin position="1"/>
        <end position="31"/>
    </location>
</feature>
<dbReference type="InterPro" id="IPR040154">
    <property type="entry name" value="Biotinidase/VNN"/>
</dbReference>
<reference evidence="6 7" key="1">
    <citation type="submission" date="2018-04" db="EMBL/GenBank/DDBJ databases">
        <authorList>
            <person name="Zhang X."/>
            <person name="Yuan J."/>
            <person name="Li F."/>
            <person name="Xiang J."/>
        </authorList>
    </citation>
    <scope>NUCLEOTIDE SEQUENCE [LARGE SCALE GENOMIC DNA]</scope>
    <source>
        <tissue evidence="6">Muscle</tissue>
    </source>
</reference>
<feature type="domain" description="CN hydrolase" evidence="5">
    <location>
        <begin position="81"/>
        <end position="325"/>
    </location>
</feature>
<organism evidence="6 7">
    <name type="scientific">Penaeus vannamei</name>
    <name type="common">Whiteleg shrimp</name>
    <name type="synonym">Litopenaeus vannamei</name>
    <dbReference type="NCBI Taxonomy" id="6689"/>
    <lineage>
        <taxon>Eukaryota</taxon>
        <taxon>Metazoa</taxon>
        <taxon>Ecdysozoa</taxon>
        <taxon>Arthropoda</taxon>
        <taxon>Crustacea</taxon>
        <taxon>Multicrustacea</taxon>
        <taxon>Malacostraca</taxon>
        <taxon>Eumalacostraca</taxon>
        <taxon>Eucarida</taxon>
        <taxon>Decapoda</taxon>
        <taxon>Dendrobranchiata</taxon>
        <taxon>Penaeoidea</taxon>
        <taxon>Penaeidae</taxon>
        <taxon>Penaeus</taxon>
    </lineage>
</organism>
<keyword evidence="7" id="KW-1185">Reference proteome</keyword>
<evidence type="ECO:0000256" key="4">
    <source>
        <dbReference type="SAM" id="SignalP"/>
    </source>
</evidence>
<feature type="compositionally biased region" description="Basic and acidic residues" evidence="3">
    <location>
        <begin position="354"/>
        <end position="367"/>
    </location>
</feature>
<dbReference type="STRING" id="6689.A0A3R7Q2K0"/>
<dbReference type="GO" id="GO:0016787">
    <property type="term" value="F:hydrolase activity"/>
    <property type="evidence" value="ECO:0007669"/>
    <property type="project" value="UniProtKB-KW"/>
</dbReference>
<dbReference type="AlphaFoldDB" id="A0A3R7Q2K0"/>
<dbReference type="SUPFAM" id="SSF56317">
    <property type="entry name" value="Carbon-nitrogen hydrolase"/>
    <property type="match status" value="1"/>
</dbReference>
<comment type="caution">
    <text evidence="6">The sequence shown here is derived from an EMBL/GenBank/DDBJ whole genome shotgun (WGS) entry which is preliminary data.</text>
</comment>
<evidence type="ECO:0000313" key="6">
    <source>
        <dbReference type="EMBL" id="ROT66862.1"/>
    </source>
</evidence>
<dbReference type="OrthoDB" id="10250282at2759"/>
<dbReference type="PROSITE" id="PS50263">
    <property type="entry name" value="CN_HYDROLASE"/>
    <property type="match status" value="1"/>
</dbReference>
<dbReference type="PANTHER" id="PTHR10609:SF14">
    <property type="entry name" value="BIOTINIDASE"/>
    <property type="match status" value="1"/>
</dbReference>
<evidence type="ECO:0000256" key="1">
    <source>
        <dbReference type="ARBA" id="ARBA00008225"/>
    </source>
</evidence>
<evidence type="ECO:0000259" key="5">
    <source>
        <dbReference type="PROSITE" id="PS50263"/>
    </source>
</evidence>
<protein>
    <submittedName>
        <fullName evidence="6">Putative vanin-like protein 2 isoform X1</fullName>
    </submittedName>
</protein>
<reference evidence="6 7" key="2">
    <citation type="submission" date="2019-01" db="EMBL/GenBank/DDBJ databases">
        <title>The decoding of complex shrimp genome reveals the adaptation for benthos swimmer, frequently molting mechanism and breeding impact on genome.</title>
        <authorList>
            <person name="Sun Y."/>
            <person name="Gao Y."/>
            <person name="Yu Y."/>
        </authorList>
    </citation>
    <scope>NUCLEOTIDE SEQUENCE [LARGE SCALE GENOMIC DNA]</scope>
    <source>
        <tissue evidence="6">Muscle</tissue>
    </source>
</reference>
<keyword evidence="2" id="KW-0378">Hydrolase</keyword>
<keyword evidence="4" id="KW-0732">Signal</keyword>
<gene>
    <name evidence="6" type="ORF">C7M84_015054</name>
</gene>
<sequence length="541" mass="59979">MRVRDGRRTMNVNKLWLFALWGITLSTQGHAYSQPLENFDYTSRDEDIVYRAAVVEYRAYDDMKDGGLAVLKENARMFVEYAAAAKQQVIFFFLSLSRVRPHRSMSVSPAAFASKTQALPDPAAAAVLCNSTDTSESVEAVRVLSCAAAELGIYLVVNLAERVPSARECLDSGFDVYNTEVVFDRAGAVVAKYHKKSLYLEPGFTPGSQDDKEAIFTTDFGVTFTLQVCFDVLYPGPGTSNVVERGVKDAIMSSYWVDELPFLTAPQVWQSWSEGLAVNLMVANVHNPEEGALGSGIFRGLTSQDSLYTYDPNSGSKLLVGEVSQAVPEREDVGMGIYQEATWIPTENGDGEAEEKNGQPETEGREIRSERVFLHEDLERYSSYVLERGDGAMERSLCHNDSLCCSVTYSFPADLTDNSSFLLLAYSGVSEKGGGAYKLFTQVCAVVYCLNENVTSCARVEENGPSQKTSFRAHNVTGDFDTSYIYPSVFTQDFKLVDASLWDFESSFSSEKLVKSTLVLHEEVDNLLSLTLFGRWFDRDP</sequence>
<name>A0A3R7Q2K0_PENVA</name>
<evidence type="ECO:0000256" key="2">
    <source>
        <dbReference type="ARBA" id="ARBA00022801"/>
    </source>
</evidence>
<evidence type="ECO:0000256" key="3">
    <source>
        <dbReference type="SAM" id="MobiDB-lite"/>
    </source>
</evidence>
<dbReference type="InterPro" id="IPR036526">
    <property type="entry name" value="C-N_Hydrolase_sf"/>
</dbReference>
<feature type="region of interest" description="Disordered" evidence="3">
    <location>
        <begin position="345"/>
        <end position="367"/>
    </location>
</feature>
<comment type="similarity">
    <text evidence="1">Belongs to the carbon-nitrogen hydrolase superfamily. BTD/VNN family.</text>
</comment>
<dbReference type="Pfam" id="PF19018">
    <property type="entry name" value="Vanin_C"/>
    <property type="match status" value="1"/>
</dbReference>
<dbReference type="InterPro" id="IPR003010">
    <property type="entry name" value="C-N_Hydrolase"/>
</dbReference>
<dbReference type="PANTHER" id="PTHR10609">
    <property type="entry name" value="BIOTINIDASE-RELATED"/>
    <property type="match status" value="1"/>
</dbReference>
<dbReference type="Pfam" id="PF00795">
    <property type="entry name" value="CN_hydrolase"/>
    <property type="match status" value="1"/>
</dbReference>
<evidence type="ECO:0000313" key="7">
    <source>
        <dbReference type="Proteomes" id="UP000283509"/>
    </source>
</evidence>
<dbReference type="EMBL" id="QCYY01002879">
    <property type="protein sequence ID" value="ROT66862.1"/>
    <property type="molecule type" value="Genomic_DNA"/>
</dbReference>
<dbReference type="Gene3D" id="3.60.110.10">
    <property type="entry name" value="Carbon-nitrogen hydrolase"/>
    <property type="match status" value="1"/>
</dbReference>